<dbReference type="EMBL" id="VIEB01000220">
    <property type="protein sequence ID" value="TQE00212.1"/>
    <property type="molecule type" value="Genomic_DNA"/>
</dbReference>
<keyword evidence="11" id="KW-0072">Autophagy</keyword>
<dbReference type="InterPro" id="IPR029071">
    <property type="entry name" value="Ubiquitin-like_domsf"/>
</dbReference>
<keyword evidence="7" id="KW-0813">Transport</keyword>
<keyword evidence="13" id="KW-1185">Reference proteome</keyword>
<dbReference type="AlphaFoldDB" id="A0A540MN91"/>
<dbReference type="GO" id="GO:0005874">
    <property type="term" value="C:microtubule"/>
    <property type="evidence" value="ECO:0007669"/>
    <property type="project" value="UniProtKB-KW"/>
</dbReference>
<proteinExistence type="inferred from homology"/>
<dbReference type="GO" id="GO:0015031">
    <property type="term" value="P:protein transport"/>
    <property type="evidence" value="ECO:0007669"/>
    <property type="project" value="UniProtKB-KW"/>
</dbReference>
<sequence>MANSSPSNEFPQVAQAEENNAPRKQVIISLDEIVVMESPRRVDVPVNIAKKNSSATRKRKRQVCRKFTKPITVLDPWNDGLVVRTDLNTKDGIWFRKFLERAQNQSHHIDAWHLRKTCAILIPVAVEKDARSDIPEIDMKKYHVPGGMTLGEFILFIQVSIRISKKRPIFVSFKNTKPPVGALFYEIDEQNKGEDGFLHITYSGGEENVCGSNEEQERGDKILFENEYSQEAVNNPHATSKISTEAEYNSREICKGIPDNNSIEPAMSELQLNLVPGLQSMRDKDKSYFFTSVGKEENVYGSSNEERECLE</sequence>
<organism evidence="12 13">
    <name type="scientific">Malus baccata</name>
    <name type="common">Siberian crab apple</name>
    <name type="synonym">Pyrus baccata</name>
    <dbReference type="NCBI Taxonomy" id="106549"/>
    <lineage>
        <taxon>Eukaryota</taxon>
        <taxon>Viridiplantae</taxon>
        <taxon>Streptophyta</taxon>
        <taxon>Embryophyta</taxon>
        <taxon>Tracheophyta</taxon>
        <taxon>Spermatophyta</taxon>
        <taxon>Magnoliopsida</taxon>
        <taxon>eudicotyledons</taxon>
        <taxon>Gunneridae</taxon>
        <taxon>Pentapetalae</taxon>
        <taxon>rosids</taxon>
        <taxon>fabids</taxon>
        <taxon>Rosales</taxon>
        <taxon>Rosaceae</taxon>
        <taxon>Amygdaloideae</taxon>
        <taxon>Maleae</taxon>
        <taxon>Malus</taxon>
    </lineage>
</organism>
<dbReference type="STRING" id="106549.A0A540MN91"/>
<gene>
    <name evidence="12" type="ORF">C1H46_014224</name>
</gene>
<evidence type="ECO:0000256" key="3">
    <source>
        <dbReference type="ARBA" id="ARBA00004370"/>
    </source>
</evidence>
<reference evidence="12 13" key="1">
    <citation type="journal article" date="2019" name="G3 (Bethesda)">
        <title>Sequencing of a Wild Apple (Malus baccata) Genome Unravels the Differences Between Cultivated and Wild Apple Species Regarding Disease Resistance and Cold Tolerance.</title>
        <authorList>
            <person name="Chen X."/>
        </authorList>
    </citation>
    <scope>NUCLEOTIDE SEQUENCE [LARGE SCALE GENOMIC DNA]</scope>
    <source>
        <strain evidence="13">cv. Shandingzi</strain>
        <tissue evidence="12">Leaves</tissue>
    </source>
</reference>
<evidence type="ECO:0000313" key="13">
    <source>
        <dbReference type="Proteomes" id="UP000315295"/>
    </source>
</evidence>
<comment type="similarity">
    <text evidence="4 11">Belongs to the ATG8 family.</text>
</comment>
<keyword evidence="8" id="KW-0472">Membrane</keyword>
<evidence type="ECO:0000256" key="2">
    <source>
        <dbReference type="ARBA" id="ARBA00004245"/>
    </source>
</evidence>
<keyword evidence="9" id="KW-0963">Cytoplasm</keyword>
<name>A0A540MN91_MALBA</name>
<dbReference type="Gene3D" id="3.10.20.90">
    <property type="entry name" value="Phosphatidylinositol 3-kinase Catalytic Subunit, Chain A, domain 1"/>
    <property type="match status" value="1"/>
</dbReference>
<evidence type="ECO:0000256" key="10">
    <source>
        <dbReference type="ARBA" id="ARBA00023288"/>
    </source>
</evidence>
<evidence type="ECO:0000256" key="11">
    <source>
        <dbReference type="RuleBase" id="RU004384"/>
    </source>
</evidence>
<comment type="function">
    <text evidence="1">Ubiquitin-like modifier involved in autophagosomes formation. May mediate the delivery of the autophagosomes to the vacuole via the microtubule cytoskeleton.</text>
</comment>
<dbReference type="PANTHER" id="PTHR10969">
    <property type="entry name" value="MICROTUBULE-ASSOCIATED PROTEINS 1A/1B LIGHT CHAIN 3-RELATED"/>
    <property type="match status" value="1"/>
</dbReference>
<comment type="caution">
    <text evidence="12">The sequence shown here is derived from an EMBL/GenBank/DDBJ whole genome shotgun (WGS) entry which is preliminary data.</text>
</comment>
<dbReference type="Proteomes" id="UP000315295">
    <property type="component" value="Unassembled WGS sequence"/>
</dbReference>
<evidence type="ECO:0000256" key="1">
    <source>
        <dbReference type="ARBA" id="ARBA00003307"/>
    </source>
</evidence>
<evidence type="ECO:0000256" key="9">
    <source>
        <dbReference type="ARBA" id="ARBA00023212"/>
    </source>
</evidence>
<dbReference type="InterPro" id="IPR004241">
    <property type="entry name" value="Atg8-like"/>
</dbReference>
<evidence type="ECO:0000313" key="12">
    <source>
        <dbReference type="EMBL" id="TQE00212.1"/>
    </source>
</evidence>
<protein>
    <recommendedName>
        <fullName evidence="11">Autophagy-related protein</fullName>
    </recommendedName>
</protein>
<dbReference type="Pfam" id="PF02991">
    <property type="entry name" value="ATG8"/>
    <property type="match status" value="1"/>
</dbReference>
<comment type="subcellular location">
    <subcellularLocation>
        <location evidence="2">Cytoplasm</location>
        <location evidence="2">Cytoskeleton</location>
    </subcellularLocation>
    <subcellularLocation>
        <location evidence="3">Membrane</location>
    </subcellularLocation>
</comment>
<keyword evidence="9" id="KW-0206">Cytoskeleton</keyword>
<keyword evidence="6" id="KW-0833">Ubl conjugation pathway</keyword>
<dbReference type="SUPFAM" id="SSF54236">
    <property type="entry name" value="Ubiquitin-like"/>
    <property type="match status" value="1"/>
</dbReference>
<evidence type="ECO:0000256" key="5">
    <source>
        <dbReference type="ARBA" id="ARBA00022701"/>
    </source>
</evidence>
<accession>A0A540MN91</accession>
<keyword evidence="7" id="KW-0653">Protein transport</keyword>
<evidence type="ECO:0000256" key="4">
    <source>
        <dbReference type="ARBA" id="ARBA00007293"/>
    </source>
</evidence>
<keyword evidence="5" id="KW-0493">Microtubule</keyword>
<keyword evidence="10" id="KW-0449">Lipoprotein</keyword>
<dbReference type="GO" id="GO:0006914">
    <property type="term" value="P:autophagy"/>
    <property type="evidence" value="ECO:0007669"/>
    <property type="project" value="UniProtKB-KW"/>
</dbReference>
<dbReference type="GO" id="GO:0016020">
    <property type="term" value="C:membrane"/>
    <property type="evidence" value="ECO:0007669"/>
    <property type="project" value="UniProtKB-SubCell"/>
</dbReference>
<evidence type="ECO:0000256" key="8">
    <source>
        <dbReference type="ARBA" id="ARBA00023136"/>
    </source>
</evidence>
<dbReference type="GO" id="GO:0005776">
    <property type="term" value="C:autophagosome"/>
    <property type="evidence" value="ECO:0007669"/>
    <property type="project" value="UniProtKB-ARBA"/>
</dbReference>
<evidence type="ECO:0000256" key="6">
    <source>
        <dbReference type="ARBA" id="ARBA00022786"/>
    </source>
</evidence>
<evidence type="ECO:0000256" key="7">
    <source>
        <dbReference type="ARBA" id="ARBA00022927"/>
    </source>
</evidence>